<organism evidence="6 7">
    <name type="scientific">Salarias fasciatus</name>
    <name type="common">Jewelled blenny</name>
    <name type="synonym">Blennius fasciatus</name>
    <dbReference type="NCBI Taxonomy" id="181472"/>
    <lineage>
        <taxon>Eukaryota</taxon>
        <taxon>Metazoa</taxon>
        <taxon>Chordata</taxon>
        <taxon>Craniata</taxon>
        <taxon>Vertebrata</taxon>
        <taxon>Euteleostomi</taxon>
        <taxon>Actinopterygii</taxon>
        <taxon>Neopterygii</taxon>
        <taxon>Teleostei</taxon>
        <taxon>Neoteleostei</taxon>
        <taxon>Acanthomorphata</taxon>
        <taxon>Ovalentaria</taxon>
        <taxon>Blenniimorphae</taxon>
        <taxon>Blenniiformes</taxon>
        <taxon>Blennioidei</taxon>
        <taxon>Blenniidae</taxon>
        <taxon>Salariinae</taxon>
        <taxon>Salarias</taxon>
    </lineage>
</organism>
<feature type="domain" description="C-type lectin" evidence="5">
    <location>
        <begin position="37"/>
        <end position="157"/>
    </location>
</feature>
<evidence type="ECO:0000313" key="6">
    <source>
        <dbReference type="Ensembl" id="ENSSFAP00005028924.1"/>
    </source>
</evidence>
<dbReference type="Proteomes" id="UP000472267">
    <property type="component" value="Chromosome 22"/>
</dbReference>
<dbReference type="PROSITE" id="PS50041">
    <property type="entry name" value="C_TYPE_LECTIN_2"/>
    <property type="match status" value="1"/>
</dbReference>
<keyword evidence="4" id="KW-0732">Signal</keyword>
<proteinExistence type="predicted"/>
<reference evidence="6" key="3">
    <citation type="submission" date="2025-09" db="UniProtKB">
        <authorList>
            <consortium name="Ensembl"/>
        </authorList>
    </citation>
    <scope>IDENTIFICATION</scope>
</reference>
<reference evidence="6" key="2">
    <citation type="submission" date="2025-08" db="UniProtKB">
        <authorList>
            <consortium name="Ensembl"/>
        </authorList>
    </citation>
    <scope>IDENTIFICATION</scope>
</reference>
<feature type="signal peptide" evidence="4">
    <location>
        <begin position="1"/>
        <end position="15"/>
    </location>
</feature>
<dbReference type="Pfam" id="PF00059">
    <property type="entry name" value="Lectin_C"/>
    <property type="match status" value="1"/>
</dbReference>
<dbReference type="Gene3D" id="3.10.100.10">
    <property type="entry name" value="Mannose-Binding Protein A, subunit A"/>
    <property type="match status" value="1"/>
</dbReference>
<sequence>MMFLPFLCFLPLCAATPLEEKNMKLQRGGCPLFWFSFNGRCYRYVATHQTWIDAERHCVSLGANLVSIHSREEQNFVESLIQNFDPAQGHTWIGLTDHHENSKWMWSDGSRVDFVFWSPGEPSNHGGQESCVEMNWATYKKWNDTLWCSRMQPFVCALRPACPQ</sequence>
<dbReference type="AlphaFoldDB" id="A0A672HJ14"/>
<dbReference type="Ensembl" id="ENSSFAT00005029991.1">
    <property type="protein sequence ID" value="ENSSFAP00005028924.1"/>
    <property type="gene ID" value="ENSSFAG00005014706.1"/>
</dbReference>
<comment type="subcellular location">
    <subcellularLocation>
        <location evidence="1">Secreted</location>
    </subcellularLocation>
</comment>
<protein>
    <submittedName>
        <fullName evidence="6">Ladderlectin-like</fullName>
    </submittedName>
</protein>
<evidence type="ECO:0000256" key="3">
    <source>
        <dbReference type="ARBA" id="ARBA00023157"/>
    </source>
</evidence>
<keyword evidence="2" id="KW-0964">Secreted</keyword>
<name>A0A672HJ14_SALFA</name>
<dbReference type="GO" id="GO:0005576">
    <property type="term" value="C:extracellular region"/>
    <property type="evidence" value="ECO:0007669"/>
    <property type="project" value="UniProtKB-SubCell"/>
</dbReference>
<dbReference type="OMA" id="FERWIEG"/>
<evidence type="ECO:0000256" key="4">
    <source>
        <dbReference type="SAM" id="SignalP"/>
    </source>
</evidence>
<dbReference type="InterPro" id="IPR001304">
    <property type="entry name" value="C-type_lectin-like"/>
</dbReference>
<dbReference type="InParanoid" id="A0A672HJ14"/>
<accession>A0A672HJ14</accession>
<dbReference type="FunFam" id="3.10.100.10:FF:000087">
    <property type="entry name" value="Snaclec rhodocetin subunit delta"/>
    <property type="match status" value="1"/>
</dbReference>
<dbReference type="InterPro" id="IPR016187">
    <property type="entry name" value="CTDL_fold"/>
</dbReference>
<feature type="chain" id="PRO_5025671576" evidence="4">
    <location>
        <begin position="16"/>
        <end position="164"/>
    </location>
</feature>
<dbReference type="InterPro" id="IPR016186">
    <property type="entry name" value="C-type_lectin-like/link_sf"/>
</dbReference>
<dbReference type="FunCoup" id="A0A672HJ14">
    <property type="interactions" value="1174"/>
</dbReference>
<dbReference type="PANTHER" id="PTHR22803">
    <property type="entry name" value="MANNOSE, PHOSPHOLIPASE, LECTIN RECEPTOR RELATED"/>
    <property type="match status" value="1"/>
</dbReference>
<evidence type="ECO:0000259" key="5">
    <source>
        <dbReference type="PROSITE" id="PS50041"/>
    </source>
</evidence>
<keyword evidence="7" id="KW-1185">Reference proteome</keyword>
<gene>
    <name evidence="6" type="primary">LOC115409601</name>
</gene>
<dbReference type="SUPFAM" id="SSF56436">
    <property type="entry name" value="C-type lectin-like"/>
    <property type="match status" value="1"/>
</dbReference>
<dbReference type="PRINTS" id="PR01504">
    <property type="entry name" value="PNCREATITSAP"/>
</dbReference>
<evidence type="ECO:0000313" key="7">
    <source>
        <dbReference type="Proteomes" id="UP000472267"/>
    </source>
</evidence>
<evidence type="ECO:0000256" key="1">
    <source>
        <dbReference type="ARBA" id="ARBA00004613"/>
    </source>
</evidence>
<dbReference type="SMART" id="SM00034">
    <property type="entry name" value="CLECT"/>
    <property type="match status" value="1"/>
</dbReference>
<evidence type="ECO:0000256" key="2">
    <source>
        <dbReference type="ARBA" id="ARBA00022525"/>
    </source>
</evidence>
<dbReference type="InterPro" id="IPR050111">
    <property type="entry name" value="C-type_lectin/snaclec_domain"/>
</dbReference>
<reference evidence="6" key="1">
    <citation type="submission" date="2019-06" db="EMBL/GenBank/DDBJ databases">
        <authorList>
            <consortium name="Wellcome Sanger Institute Data Sharing"/>
        </authorList>
    </citation>
    <scope>NUCLEOTIDE SEQUENCE [LARGE SCALE GENOMIC DNA]</scope>
</reference>
<keyword evidence="3" id="KW-1015">Disulfide bond</keyword>